<keyword evidence="3" id="KW-1185">Reference proteome</keyword>
<dbReference type="Proteomes" id="UP000193749">
    <property type="component" value="Unassembled WGS sequence"/>
</dbReference>
<keyword evidence="2" id="KW-0808">Transferase</keyword>
<protein>
    <submittedName>
        <fullName evidence="2">GNAT family N-acetyltransferase</fullName>
    </submittedName>
</protein>
<dbReference type="GO" id="GO:0016747">
    <property type="term" value="F:acyltransferase activity, transferring groups other than amino-acyl groups"/>
    <property type="evidence" value="ECO:0007669"/>
    <property type="project" value="InterPro"/>
</dbReference>
<gene>
    <name evidence="2" type="ORF">HA50_21440</name>
</gene>
<dbReference type="RefSeq" id="WP_084878925.1">
    <property type="nucleotide sequence ID" value="NZ_JAGGMY010000006.1"/>
</dbReference>
<dbReference type="PROSITE" id="PS51186">
    <property type="entry name" value="GNAT"/>
    <property type="match status" value="1"/>
</dbReference>
<evidence type="ECO:0000259" key="1">
    <source>
        <dbReference type="PROSITE" id="PS51186"/>
    </source>
</evidence>
<evidence type="ECO:0000313" key="3">
    <source>
        <dbReference type="Proteomes" id="UP000193749"/>
    </source>
</evidence>
<dbReference type="InterPro" id="IPR016181">
    <property type="entry name" value="Acyl_CoA_acyltransferase"/>
</dbReference>
<sequence length="181" mass="20700">MTYRLELTTQRLICSQLEQQDWAFFHRLLVSPEVQFYVADAKPEEEIRAAFVARLPVWSTQSSHWLCLVVRERETGVRLGVTGYIRQDNDCAEVGFLFAPEAQGNGYARESLQAVCDFAFGAGGIKRLVATVTAGNIPSRRLLEKTGFVLEAEIPKSYWLRNAWHSDWLFALPREDYRLSP</sequence>
<dbReference type="InterPro" id="IPR000182">
    <property type="entry name" value="GNAT_dom"/>
</dbReference>
<dbReference type="InterPro" id="IPR051531">
    <property type="entry name" value="N-acetyltransferase"/>
</dbReference>
<dbReference type="OrthoDB" id="7852312at2"/>
<dbReference type="EMBL" id="MLJI01000002">
    <property type="protein sequence ID" value="ORM89218.1"/>
    <property type="molecule type" value="Genomic_DNA"/>
</dbReference>
<feature type="domain" description="N-acetyltransferase" evidence="1">
    <location>
        <begin position="12"/>
        <end position="175"/>
    </location>
</feature>
<reference evidence="2 3" key="1">
    <citation type="journal article" date="2017" name="Antonie Van Leeuwenhoek">
        <title>Phylogenomic resolution of the bacterial genus Pantoea and its relationship with Erwinia and Tatumella.</title>
        <authorList>
            <person name="Palmer M."/>
            <person name="Steenkamp E.T."/>
            <person name="Coetzee M.P."/>
            <person name="Chan W.Y."/>
            <person name="van Zyl E."/>
            <person name="De Maayer P."/>
            <person name="Coutinho T.A."/>
            <person name="Blom J."/>
            <person name="Smits T.H."/>
            <person name="Duffy B."/>
            <person name="Venter S.N."/>
        </authorList>
    </citation>
    <scope>NUCLEOTIDE SEQUENCE [LARGE SCALE GENOMIC DNA]</scope>
    <source>
        <strain evidence="2 3">LMG 2657</strain>
    </source>
</reference>
<organism evidence="2 3">
    <name type="scientific">Pantoea cypripedii</name>
    <name type="common">Pectobacterium cypripedii</name>
    <name type="synonym">Erwinia cypripedii</name>
    <dbReference type="NCBI Taxonomy" id="55209"/>
    <lineage>
        <taxon>Bacteria</taxon>
        <taxon>Pseudomonadati</taxon>
        <taxon>Pseudomonadota</taxon>
        <taxon>Gammaproteobacteria</taxon>
        <taxon>Enterobacterales</taxon>
        <taxon>Erwiniaceae</taxon>
        <taxon>Pantoea</taxon>
    </lineage>
</organism>
<dbReference type="AlphaFoldDB" id="A0A1X1EJS9"/>
<dbReference type="PANTHER" id="PTHR43792:SF1">
    <property type="entry name" value="N-ACETYLTRANSFERASE DOMAIN-CONTAINING PROTEIN"/>
    <property type="match status" value="1"/>
</dbReference>
<dbReference type="Gene3D" id="3.40.630.30">
    <property type="match status" value="1"/>
</dbReference>
<dbReference type="PANTHER" id="PTHR43792">
    <property type="entry name" value="GNAT FAMILY, PUTATIVE (AFU_ORTHOLOGUE AFUA_3G00765)-RELATED-RELATED"/>
    <property type="match status" value="1"/>
</dbReference>
<dbReference type="SUPFAM" id="SSF55729">
    <property type="entry name" value="Acyl-CoA N-acyltransferases (Nat)"/>
    <property type="match status" value="1"/>
</dbReference>
<dbReference type="Pfam" id="PF13302">
    <property type="entry name" value="Acetyltransf_3"/>
    <property type="match status" value="1"/>
</dbReference>
<proteinExistence type="predicted"/>
<evidence type="ECO:0000313" key="2">
    <source>
        <dbReference type="EMBL" id="ORM89218.1"/>
    </source>
</evidence>
<accession>A0A1X1EJS9</accession>
<dbReference type="STRING" id="55209.HA50_21440"/>
<name>A0A1X1EJS9_PANCY</name>
<comment type="caution">
    <text evidence="2">The sequence shown here is derived from an EMBL/GenBank/DDBJ whole genome shotgun (WGS) entry which is preliminary data.</text>
</comment>